<gene>
    <name evidence="5" type="ORF">F5972_10455</name>
</gene>
<dbReference type="CDD" id="cd16334">
    <property type="entry name" value="LppX-like"/>
    <property type="match status" value="1"/>
</dbReference>
<accession>A0A5J5K8M8</accession>
<organism evidence="5 6">
    <name type="scientific">Microbispora cellulosiformans</name>
    <dbReference type="NCBI Taxonomy" id="2614688"/>
    <lineage>
        <taxon>Bacteria</taxon>
        <taxon>Bacillati</taxon>
        <taxon>Actinomycetota</taxon>
        <taxon>Actinomycetes</taxon>
        <taxon>Streptosporangiales</taxon>
        <taxon>Streptosporangiaceae</taxon>
        <taxon>Microbispora</taxon>
    </lineage>
</organism>
<comment type="caution">
    <text evidence="5">The sequence shown here is derived from an EMBL/GenBank/DDBJ whole genome shotgun (WGS) entry which is preliminary data.</text>
</comment>
<dbReference type="AlphaFoldDB" id="A0A5J5K8M8"/>
<name>A0A5J5K8M8_9ACTN</name>
<keyword evidence="3" id="KW-0472">Membrane</keyword>
<dbReference type="Proteomes" id="UP000327011">
    <property type="component" value="Unassembled WGS sequence"/>
</dbReference>
<comment type="subcellular location">
    <subcellularLocation>
        <location evidence="1">Cell envelope</location>
    </subcellularLocation>
</comment>
<reference evidence="5 6" key="1">
    <citation type="submission" date="2019-09" db="EMBL/GenBank/DDBJ databases">
        <title>Screening of Novel Bioactive Compounds from Soil-Associated.</title>
        <authorList>
            <person name="Gong X."/>
        </authorList>
    </citation>
    <scope>NUCLEOTIDE SEQUENCE [LARGE SCALE GENOMIC DNA]</scope>
    <source>
        <strain evidence="5 6">Gxj-6</strain>
    </source>
</reference>
<keyword evidence="5" id="KW-0449">Lipoprotein</keyword>
<dbReference type="Gene3D" id="2.50.20.20">
    <property type="match status" value="1"/>
</dbReference>
<evidence type="ECO:0000256" key="2">
    <source>
        <dbReference type="ARBA" id="ARBA00009194"/>
    </source>
</evidence>
<proteinExistence type="inferred from homology"/>
<evidence type="ECO:0000256" key="3">
    <source>
        <dbReference type="ARBA" id="ARBA00022475"/>
    </source>
</evidence>
<keyword evidence="6" id="KW-1185">Reference proteome</keyword>
<evidence type="ECO:0000313" key="5">
    <source>
        <dbReference type="EMBL" id="KAA9380024.1"/>
    </source>
</evidence>
<dbReference type="EMBL" id="VYTZ01000003">
    <property type="protein sequence ID" value="KAA9380024.1"/>
    <property type="molecule type" value="Genomic_DNA"/>
</dbReference>
<dbReference type="InterPro" id="IPR009830">
    <property type="entry name" value="LppX/LprAFG"/>
</dbReference>
<evidence type="ECO:0000256" key="1">
    <source>
        <dbReference type="ARBA" id="ARBA00004196"/>
    </source>
</evidence>
<sequence>MRTILGLVVAGLLLVTACDAKSETALPDGPALMKRSAEAMRAVKTVAFTIETKDKPAVPVRHAEGSLTKEGDAKGTVQIEMLGLQEIDFVLVGDTVYFKGPTGGYQTMTRQQLAAIYDPSAVLTGVPGLLSAAQDVRTQAEEKVGDAAAYRLTATLPQDALAALVPGVQQKVAGTLWIDKATSRLLKIDLPLGGGSAAVTLADYDAPVTVAPPTP</sequence>
<evidence type="ECO:0000313" key="6">
    <source>
        <dbReference type="Proteomes" id="UP000327011"/>
    </source>
</evidence>
<dbReference type="GO" id="GO:0030313">
    <property type="term" value="C:cell envelope"/>
    <property type="evidence" value="ECO:0007669"/>
    <property type="project" value="UniProtKB-SubCell"/>
</dbReference>
<comment type="similarity">
    <text evidence="2">Belongs to the LppX/LprAFG lipoprotein family.</text>
</comment>
<evidence type="ECO:0000256" key="4">
    <source>
        <dbReference type="SAM" id="SignalP"/>
    </source>
</evidence>
<protein>
    <submittedName>
        <fullName evidence="5">LppX_LprAFG lipoprotein</fullName>
    </submittedName>
</protein>
<feature type="chain" id="PRO_5038580341" evidence="4">
    <location>
        <begin position="21"/>
        <end position="215"/>
    </location>
</feature>
<dbReference type="Pfam" id="PF07161">
    <property type="entry name" value="LppX_LprAFG"/>
    <property type="match status" value="1"/>
</dbReference>
<dbReference type="InterPro" id="IPR029046">
    <property type="entry name" value="LolA/LolB/LppX"/>
</dbReference>
<feature type="signal peptide" evidence="4">
    <location>
        <begin position="1"/>
        <end position="20"/>
    </location>
</feature>
<keyword evidence="4" id="KW-0732">Signal</keyword>
<keyword evidence="3" id="KW-1003">Cell membrane</keyword>
<dbReference type="SUPFAM" id="SSF89392">
    <property type="entry name" value="Prokaryotic lipoproteins and lipoprotein localization factors"/>
    <property type="match status" value="1"/>
</dbReference>
<dbReference type="RefSeq" id="WP_150933201.1">
    <property type="nucleotide sequence ID" value="NZ_VYTZ01000003.1"/>
</dbReference>
<dbReference type="PROSITE" id="PS51257">
    <property type="entry name" value="PROKAR_LIPOPROTEIN"/>
    <property type="match status" value="1"/>
</dbReference>